<gene>
    <name evidence="1" type="ORF">E2C01_021703</name>
</gene>
<evidence type="ECO:0000313" key="2">
    <source>
        <dbReference type="Proteomes" id="UP000324222"/>
    </source>
</evidence>
<dbReference type="EMBL" id="VSRR010001924">
    <property type="protein sequence ID" value="MPC28497.1"/>
    <property type="molecule type" value="Genomic_DNA"/>
</dbReference>
<evidence type="ECO:0000313" key="1">
    <source>
        <dbReference type="EMBL" id="MPC28497.1"/>
    </source>
</evidence>
<proteinExistence type="predicted"/>
<comment type="caution">
    <text evidence="1">The sequence shown here is derived from an EMBL/GenBank/DDBJ whole genome shotgun (WGS) entry which is preliminary data.</text>
</comment>
<dbReference type="Proteomes" id="UP000324222">
    <property type="component" value="Unassembled WGS sequence"/>
</dbReference>
<sequence length="82" mass="9732">MTKTQKMPLINIKSNNFFKELIQSLIGVCNNKSTFSWVIVVYVRYNLNSNICFACPWRPNNHVQHQSTFFYDVQFVSKLWPN</sequence>
<protein>
    <submittedName>
        <fullName evidence="1">Uncharacterized protein</fullName>
    </submittedName>
</protein>
<name>A0A5B7E581_PORTR</name>
<organism evidence="1 2">
    <name type="scientific">Portunus trituberculatus</name>
    <name type="common">Swimming crab</name>
    <name type="synonym">Neptunus trituberculatus</name>
    <dbReference type="NCBI Taxonomy" id="210409"/>
    <lineage>
        <taxon>Eukaryota</taxon>
        <taxon>Metazoa</taxon>
        <taxon>Ecdysozoa</taxon>
        <taxon>Arthropoda</taxon>
        <taxon>Crustacea</taxon>
        <taxon>Multicrustacea</taxon>
        <taxon>Malacostraca</taxon>
        <taxon>Eumalacostraca</taxon>
        <taxon>Eucarida</taxon>
        <taxon>Decapoda</taxon>
        <taxon>Pleocyemata</taxon>
        <taxon>Brachyura</taxon>
        <taxon>Eubrachyura</taxon>
        <taxon>Portunoidea</taxon>
        <taxon>Portunidae</taxon>
        <taxon>Portuninae</taxon>
        <taxon>Portunus</taxon>
    </lineage>
</organism>
<reference evidence="1 2" key="1">
    <citation type="submission" date="2019-05" db="EMBL/GenBank/DDBJ databases">
        <title>Another draft genome of Portunus trituberculatus and its Hox gene families provides insights of decapod evolution.</title>
        <authorList>
            <person name="Jeong J.-H."/>
            <person name="Song I."/>
            <person name="Kim S."/>
            <person name="Choi T."/>
            <person name="Kim D."/>
            <person name="Ryu S."/>
            <person name="Kim W."/>
        </authorList>
    </citation>
    <scope>NUCLEOTIDE SEQUENCE [LARGE SCALE GENOMIC DNA]</scope>
    <source>
        <tissue evidence="1">Muscle</tissue>
    </source>
</reference>
<dbReference type="AlphaFoldDB" id="A0A5B7E581"/>
<keyword evidence="2" id="KW-1185">Reference proteome</keyword>
<accession>A0A5B7E581</accession>